<dbReference type="Proteomes" id="UP000549009">
    <property type="component" value="Unassembled WGS sequence"/>
</dbReference>
<dbReference type="RefSeq" id="WP_150514736.1">
    <property type="nucleotide sequence ID" value="NZ_BMSQ01000049.1"/>
</dbReference>
<evidence type="ECO:0000313" key="2">
    <source>
        <dbReference type="EMBL" id="MBB5102067.1"/>
    </source>
</evidence>
<evidence type="ECO:0000313" key="3">
    <source>
        <dbReference type="EMBL" id="QEV63880.1"/>
    </source>
</evidence>
<dbReference type="Pfam" id="PF00582">
    <property type="entry name" value="Usp"/>
    <property type="match status" value="2"/>
</dbReference>
<dbReference type="EMBL" id="JACHJD010000002">
    <property type="protein sequence ID" value="MBB5102067.1"/>
    <property type="molecule type" value="Genomic_DNA"/>
</dbReference>
<feature type="domain" description="UspA" evidence="1">
    <location>
        <begin position="24"/>
        <end position="158"/>
    </location>
</feature>
<proteinExistence type="predicted"/>
<protein>
    <submittedName>
        <fullName evidence="2">Nucleotide-binding universal stress UspA family protein</fullName>
    </submittedName>
    <submittedName>
        <fullName evidence="3">Universal stress protein</fullName>
    </submittedName>
</protein>
<dbReference type="OrthoDB" id="4867015at2"/>
<feature type="domain" description="UspA" evidence="1">
    <location>
        <begin position="181"/>
        <end position="316"/>
    </location>
</feature>
<dbReference type="PANTHER" id="PTHR46553">
    <property type="entry name" value="ADENINE NUCLEOTIDE ALPHA HYDROLASES-LIKE SUPERFAMILY PROTEIN"/>
    <property type="match status" value="1"/>
</dbReference>
<dbReference type="InterPro" id="IPR014729">
    <property type="entry name" value="Rossmann-like_a/b/a_fold"/>
</dbReference>
<dbReference type="AlphaFoldDB" id="A0A5P2XLG4"/>
<dbReference type="Gene3D" id="3.40.50.620">
    <property type="entry name" value="HUPs"/>
    <property type="match status" value="2"/>
</dbReference>
<accession>A0A5P2XLG4</accession>
<dbReference type="KEGG" id="sspb:CP982_38580"/>
<name>A0A5P2XLG4_STRST</name>
<evidence type="ECO:0000313" key="5">
    <source>
        <dbReference type="Proteomes" id="UP000549009"/>
    </source>
</evidence>
<keyword evidence="5" id="KW-1185">Reference proteome</keyword>
<dbReference type="PANTHER" id="PTHR46553:SF3">
    <property type="entry name" value="ADENINE NUCLEOTIDE ALPHA HYDROLASES-LIKE SUPERFAMILY PROTEIN"/>
    <property type="match status" value="1"/>
</dbReference>
<reference evidence="3 4" key="1">
    <citation type="submission" date="2017-09" db="EMBL/GenBank/DDBJ databases">
        <authorList>
            <person name="Lee N."/>
            <person name="Cho B.-K."/>
        </authorList>
    </citation>
    <scope>NUCLEOTIDE SEQUENCE [LARGE SCALE GENOMIC DNA]</scope>
    <source>
        <strain evidence="3 4">ATCC 27465</strain>
    </source>
</reference>
<dbReference type="SUPFAM" id="SSF52402">
    <property type="entry name" value="Adenine nucleotide alpha hydrolases-like"/>
    <property type="match status" value="2"/>
</dbReference>
<evidence type="ECO:0000313" key="4">
    <source>
        <dbReference type="Proteomes" id="UP000326505"/>
    </source>
</evidence>
<dbReference type="Proteomes" id="UP000326505">
    <property type="component" value="Chromosome"/>
</dbReference>
<sequence>MKHNRTPSASGTRFGAAGPAVPRVVTVGIDGSYASMDAADWAAREALRHRVPLRLVHAGIPPAHPVGGRRVLHLVGRARSVLDRAAITLAYVHPALEIHAQQPCGPAVPALLAASTEAESLVLGSRGLSGPSGFAGFQVGSVAADVAARAERPVVLVRAGERPEDAHVPDAAGAPSRGTPYRPVVLGVDVEDPGSSAFAYAFAAAAARGAPLHAVHAWTVGRPATAAEPTDLPGLLRAEAAARERLTTVLRPWRHAYPQVKVVEEAVFGRPGHHLLKASLGASLLVVGRHVTTGPRLGATAHSAVRRVSCPVAVVPYGLRTGR</sequence>
<reference evidence="2 5" key="2">
    <citation type="submission" date="2020-08" db="EMBL/GenBank/DDBJ databases">
        <title>Genomic Encyclopedia of Type Strains, Phase III (KMG-III): the genomes of soil and plant-associated and newly described type strains.</title>
        <authorList>
            <person name="Whitman W."/>
        </authorList>
    </citation>
    <scope>NUCLEOTIDE SEQUENCE [LARGE SCALE GENOMIC DNA]</scope>
    <source>
        <strain evidence="2 5">CECT 3146</strain>
    </source>
</reference>
<evidence type="ECO:0000259" key="1">
    <source>
        <dbReference type="Pfam" id="PF00582"/>
    </source>
</evidence>
<gene>
    <name evidence="3" type="ORF">CP982_38580</name>
    <name evidence="2" type="ORF">FHS40_001120</name>
</gene>
<dbReference type="InterPro" id="IPR006016">
    <property type="entry name" value="UspA"/>
</dbReference>
<dbReference type="EMBL" id="CP023690">
    <property type="protein sequence ID" value="QEV63880.1"/>
    <property type="molecule type" value="Genomic_DNA"/>
</dbReference>
<organism evidence="3 4">
    <name type="scientific">Streptomyces spectabilis</name>
    <dbReference type="NCBI Taxonomy" id="68270"/>
    <lineage>
        <taxon>Bacteria</taxon>
        <taxon>Bacillati</taxon>
        <taxon>Actinomycetota</taxon>
        <taxon>Actinomycetes</taxon>
        <taxon>Kitasatosporales</taxon>
        <taxon>Streptomycetaceae</taxon>
        <taxon>Streptomyces</taxon>
    </lineage>
</organism>